<keyword evidence="5" id="KW-1185">Reference proteome</keyword>
<evidence type="ECO:0000256" key="1">
    <source>
        <dbReference type="ARBA" id="ARBA00006226"/>
    </source>
</evidence>
<dbReference type="Proteomes" id="UP000245680">
    <property type="component" value="Unassembled WGS sequence"/>
</dbReference>
<comment type="similarity">
    <text evidence="1 3">Belongs to the RelE toxin family.</text>
</comment>
<keyword evidence="2" id="KW-1277">Toxin-antitoxin system</keyword>
<evidence type="ECO:0000313" key="4">
    <source>
        <dbReference type="EMBL" id="PWR02037.1"/>
    </source>
</evidence>
<dbReference type="Pfam" id="PF05016">
    <property type="entry name" value="ParE_toxin"/>
    <property type="match status" value="1"/>
</dbReference>
<dbReference type="AlphaFoldDB" id="A0A2V2LFR6"/>
<accession>A0A2V2LFR6</accession>
<dbReference type="EMBL" id="QGKU01000042">
    <property type="protein sequence ID" value="PWR02037.1"/>
    <property type="molecule type" value="Genomic_DNA"/>
</dbReference>
<evidence type="ECO:0000313" key="5">
    <source>
        <dbReference type="Proteomes" id="UP000245680"/>
    </source>
</evidence>
<dbReference type="InterPro" id="IPR035093">
    <property type="entry name" value="RelE/ParE_toxin_dom_sf"/>
</dbReference>
<comment type="caution">
    <text evidence="4">The sequence shown here is derived from an EMBL/GenBank/DDBJ whole genome shotgun (WGS) entry which is preliminary data.</text>
</comment>
<dbReference type="InterPro" id="IPR051803">
    <property type="entry name" value="TA_system_RelE-like_toxin"/>
</dbReference>
<dbReference type="PANTHER" id="PTHR33755:SF9">
    <property type="entry name" value="TOXIN PARE1"/>
    <property type="match status" value="1"/>
</dbReference>
<evidence type="ECO:0000256" key="3">
    <source>
        <dbReference type="PIRNR" id="PIRNR029218"/>
    </source>
</evidence>
<reference evidence="4 5" key="1">
    <citation type="submission" date="2018-05" db="EMBL/GenBank/DDBJ databases">
        <title>Rhodobacteraceae gen. nov., sp. nov. isolated from sea water.</title>
        <authorList>
            <person name="Ren Y."/>
        </authorList>
    </citation>
    <scope>NUCLEOTIDE SEQUENCE [LARGE SCALE GENOMIC DNA]</scope>
    <source>
        <strain evidence="4 5">TG-679</strain>
    </source>
</reference>
<dbReference type="OrthoDB" id="7173315at2"/>
<gene>
    <name evidence="4" type="ORF">DKT77_13620</name>
</gene>
<sequence length="106" mass="12353">MPADSLTTYRLTPVAQNDLEDIWIYTAQQWSMAQADRYTDILEDTFERLLFMPEIARERSEFQPPVRIHPSAEHLIIYRIEGDHLAILRVLGAGQDWQAILRAVDQ</sequence>
<dbReference type="Gene3D" id="3.30.2310.20">
    <property type="entry name" value="RelE-like"/>
    <property type="match status" value="1"/>
</dbReference>
<dbReference type="RefSeq" id="WP_109812245.1">
    <property type="nucleotide sequence ID" value="NZ_QGKU01000042.1"/>
</dbReference>
<protein>
    <recommendedName>
        <fullName evidence="3">Toxin</fullName>
    </recommendedName>
</protein>
<name>A0A2V2LFR6_9RHOB</name>
<dbReference type="PIRSF" id="PIRSF029218">
    <property type="entry name" value="ParE"/>
    <property type="match status" value="1"/>
</dbReference>
<proteinExistence type="inferred from homology"/>
<organism evidence="4 5">
    <name type="scientific">Meridianimarinicoccus roseus</name>
    <dbReference type="NCBI Taxonomy" id="2072018"/>
    <lineage>
        <taxon>Bacteria</taxon>
        <taxon>Pseudomonadati</taxon>
        <taxon>Pseudomonadota</taxon>
        <taxon>Alphaproteobacteria</taxon>
        <taxon>Rhodobacterales</taxon>
        <taxon>Paracoccaceae</taxon>
        <taxon>Meridianimarinicoccus</taxon>
    </lineage>
</organism>
<dbReference type="PANTHER" id="PTHR33755">
    <property type="entry name" value="TOXIN PARE1-RELATED"/>
    <property type="match status" value="1"/>
</dbReference>
<dbReference type="InterPro" id="IPR028344">
    <property type="entry name" value="ParE1/4"/>
</dbReference>
<evidence type="ECO:0000256" key="2">
    <source>
        <dbReference type="ARBA" id="ARBA00022649"/>
    </source>
</evidence>
<dbReference type="InterPro" id="IPR007712">
    <property type="entry name" value="RelE/ParE_toxin"/>
</dbReference>